<proteinExistence type="predicted"/>
<reference evidence="1" key="1">
    <citation type="submission" date="2020-01" db="EMBL/GenBank/DDBJ databases">
        <authorList>
            <person name="Qin S."/>
        </authorList>
    </citation>
    <scope>NUCLEOTIDE SEQUENCE</scope>
    <source>
        <strain evidence="1">CVir17-16-YZ6g</strain>
        <plasmid evidence="1">p17-15-vir-like</plasmid>
    </source>
</reference>
<keyword evidence="1" id="KW-0614">Plasmid</keyword>
<evidence type="ECO:0000313" key="1">
    <source>
        <dbReference type="EMBL" id="QTX14044.1"/>
    </source>
</evidence>
<geneLocation type="plasmid" evidence="1">
    <name>p17-15-vir-like</name>
</geneLocation>
<accession>A0A8B0ST50</accession>
<name>A0A8B0ST50_KLEPN</name>
<dbReference type="AlphaFoldDB" id="A0A8B0ST50"/>
<sequence length="41" mass="4446">MGQVTDTLDDSLTLGPMTKKWSNIWSGAGNPVGSVRLSRIR</sequence>
<protein>
    <submittedName>
        <fullName evidence="1">Uncharacterized protein</fullName>
    </submittedName>
</protein>
<organism evidence="1">
    <name type="scientific">Klebsiella pneumoniae</name>
    <dbReference type="NCBI Taxonomy" id="573"/>
    <lineage>
        <taxon>Bacteria</taxon>
        <taxon>Pseudomonadati</taxon>
        <taxon>Pseudomonadota</taxon>
        <taxon>Gammaproteobacteria</taxon>
        <taxon>Enterobacterales</taxon>
        <taxon>Enterobacteriaceae</taxon>
        <taxon>Klebsiella/Raoultella group</taxon>
        <taxon>Klebsiella</taxon>
        <taxon>Klebsiella pneumoniae complex</taxon>
    </lineage>
</organism>
<dbReference type="EMBL" id="MN956836">
    <property type="protein sequence ID" value="QTX14044.1"/>
    <property type="molecule type" value="Genomic_DNA"/>
</dbReference>